<dbReference type="Proteomes" id="UP000235672">
    <property type="component" value="Unassembled WGS sequence"/>
</dbReference>
<feature type="chain" id="PRO_5014375095" evidence="1">
    <location>
        <begin position="21"/>
        <end position="184"/>
    </location>
</feature>
<sequence length="184" mass="19125">MHFTAGFVSITAALLTTVGAMTAPEVVANINIITGQSQALQAPANSINLLSGPLFLIGQGPFPQIVVGFSQIITTVTDDIQAMQGQQPFSVMSDEQSILDAFTTFVEVHQELLNILIGKAGILNDLPLVGPPVAQVLRSLEGVVDTIAFGLIAAVPDVSAPFTTQKNALDVTIGQAIAAYTPAV</sequence>
<gene>
    <name evidence="2" type="ORF">NA56DRAFT_639484</name>
</gene>
<proteinExistence type="predicted"/>
<dbReference type="EMBL" id="KZ613562">
    <property type="protein sequence ID" value="PMD12183.1"/>
    <property type="molecule type" value="Genomic_DNA"/>
</dbReference>
<evidence type="ECO:0000313" key="3">
    <source>
        <dbReference type="Proteomes" id="UP000235672"/>
    </source>
</evidence>
<dbReference type="Pfam" id="PF17615">
    <property type="entry name" value="C166"/>
    <property type="match status" value="1"/>
</dbReference>
<keyword evidence="1" id="KW-0732">Signal</keyword>
<reference evidence="2 3" key="1">
    <citation type="submission" date="2016-05" db="EMBL/GenBank/DDBJ databases">
        <title>A degradative enzymes factory behind the ericoid mycorrhizal symbiosis.</title>
        <authorList>
            <consortium name="DOE Joint Genome Institute"/>
            <person name="Martino E."/>
            <person name="Morin E."/>
            <person name="Grelet G."/>
            <person name="Kuo A."/>
            <person name="Kohler A."/>
            <person name="Daghino S."/>
            <person name="Barry K."/>
            <person name="Choi C."/>
            <person name="Cichocki N."/>
            <person name="Clum A."/>
            <person name="Copeland A."/>
            <person name="Hainaut M."/>
            <person name="Haridas S."/>
            <person name="Labutti K."/>
            <person name="Lindquist E."/>
            <person name="Lipzen A."/>
            <person name="Khouja H.-R."/>
            <person name="Murat C."/>
            <person name="Ohm R."/>
            <person name="Olson A."/>
            <person name="Spatafora J."/>
            <person name="Veneault-Fourrey C."/>
            <person name="Henrissat B."/>
            <person name="Grigoriev I."/>
            <person name="Martin F."/>
            <person name="Perotto S."/>
        </authorList>
    </citation>
    <scope>NUCLEOTIDE SEQUENCE [LARGE SCALE GENOMIC DNA]</scope>
    <source>
        <strain evidence="2 3">UAMH 7357</strain>
    </source>
</reference>
<protein>
    <submittedName>
        <fullName evidence="2">UVI-1 protein</fullName>
    </submittedName>
</protein>
<accession>A0A2J6PDW6</accession>
<evidence type="ECO:0000256" key="1">
    <source>
        <dbReference type="SAM" id="SignalP"/>
    </source>
</evidence>
<name>A0A2J6PDW6_9HELO</name>
<dbReference type="AlphaFoldDB" id="A0A2J6PDW6"/>
<organism evidence="2 3">
    <name type="scientific">Hyaloscypha hepaticicola</name>
    <dbReference type="NCBI Taxonomy" id="2082293"/>
    <lineage>
        <taxon>Eukaryota</taxon>
        <taxon>Fungi</taxon>
        <taxon>Dikarya</taxon>
        <taxon>Ascomycota</taxon>
        <taxon>Pezizomycotina</taxon>
        <taxon>Leotiomycetes</taxon>
        <taxon>Helotiales</taxon>
        <taxon>Hyaloscyphaceae</taxon>
        <taxon>Hyaloscypha</taxon>
    </lineage>
</organism>
<dbReference type="OrthoDB" id="5089392at2759"/>
<evidence type="ECO:0000313" key="2">
    <source>
        <dbReference type="EMBL" id="PMD12183.1"/>
    </source>
</evidence>
<feature type="signal peptide" evidence="1">
    <location>
        <begin position="1"/>
        <end position="20"/>
    </location>
</feature>
<keyword evidence="3" id="KW-1185">Reference proteome</keyword>